<evidence type="ECO:0000256" key="1">
    <source>
        <dbReference type="SAM" id="MobiDB-lite"/>
    </source>
</evidence>
<evidence type="ECO:0000313" key="3">
    <source>
        <dbReference type="Proteomes" id="UP001596028"/>
    </source>
</evidence>
<dbReference type="EMBL" id="JBHSEP010000037">
    <property type="protein sequence ID" value="MFC4601997.1"/>
    <property type="molecule type" value="Genomic_DNA"/>
</dbReference>
<comment type="caution">
    <text evidence="2">The sequence shown here is derived from an EMBL/GenBank/DDBJ whole genome shotgun (WGS) entry which is preliminary data.</text>
</comment>
<gene>
    <name evidence="2" type="ORF">ACFO3S_27510</name>
</gene>
<keyword evidence="3" id="KW-1185">Reference proteome</keyword>
<organism evidence="2 3">
    <name type="scientific">Cohnella hongkongensis</name>
    <dbReference type="NCBI Taxonomy" id="178337"/>
    <lineage>
        <taxon>Bacteria</taxon>
        <taxon>Bacillati</taxon>
        <taxon>Bacillota</taxon>
        <taxon>Bacilli</taxon>
        <taxon>Bacillales</taxon>
        <taxon>Paenibacillaceae</taxon>
        <taxon>Cohnella</taxon>
    </lineage>
</organism>
<dbReference type="Proteomes" id="UP001596028">
    <property type="component" value="Unassembled WGS sequence"/>
</dbReference>
<feature type="region of interest" description="Disordered" evidence="1">
    <location>
        <begin position="65"/>
        <end position="85"/>
    </location>
</feature>
<accession>A0ABV9FK26</accession>
<dbReference type="RefSeq" id="WP_378102869.1">
    <property type="nucleotide sequence ID" value="NZ_JBHSEP010000037.1"/>
</dbReference>
<sequence>MQDKQRTQALKYTEYRINKNILIGKLRNRLIVMMLEEDDERREQLHAKFVEELQRNIVPVVKDRSFPREKQTKANKFTKTKRRGL</sequence>
<proteinExistence type="predicted"/>
<reference evidence="3" key="1">
    <citation type="journal article" date="2019" name="Int. J. Syst. Evol. Microbiol.">
        <title>The Global Catalogue of Microorganisms (GCM) 10K type strain sequencing project: providing services to taxonomists for standard genome sequencing and annotation.</title>
        <authorList>
            <consortium name="The Broad Institute Genomics Platform"/>
            <consortium name="The Broad Institute Genome Sequencing Center for Infectious Disease"/>
            <person name="Wu L."/>
            <person name="Ma J."/>
        </authorList>
    </citation>
    <scope>NUCLEOTIDE SEQUENCE [LARGE SCALE GENOMIC DNA]</scope>
    <source>
        <strain evidence="3">CCUG 49571</strain>
    </source>
</reference>
<feature type="compositionally biased region" description="Basic residues" evidence="1">
    <location>
        <begin position="76"/>
        <end position="85"/>
    </location>
</feature>
<evidence type="ECO:0000313" key="2">
    <source>
        <dbReference type="EMBL" id="MFC4601997.1"/>
    </source>
</evidence>
<name>A0ABV9FK26_9BACL</name>
<protein>
    <submittedName>
        <fullName evidence="2">Uncharacterized protein</fullName>
    </submittedName>
</protein>